<dbReference type="EMBL" id="JACHEX010000003">
    <property type="protein sequence ID" value="MBB6062750.1"/>
    <property type="molecule type" value="Genomic_DNA"/>
</dbReference>
<dbReference type="Proteomes" id="UP000555828">
    <property type="component" value="Unassembled WGS sequence"/>
</dbReference>
<keyword evidence="3" id="KW-1185">Reference proteome</keyword>
<comment type="caution">
    <text evidence="2">The sequence shown here is derived from an EMBL/GenBank/DDBJ whole genome shotgun (WGS) entry which is preliminary data.</text>
</comment>
<reference evidence="2 3" key="1">
    <citation type="submission" date="2020-08" db="EMBL/GenBank/DDBJ databases">
        <title>Genomic Encyclopedia of Type Strains, Phase IV (KMG-IV): sequencing the most valuable type-strain genomes for metagenomic binning, comparative biology and taxonomic classification.</title>
        <authorList>
            <person name="Goeker M."/>
        </authorList>
    </citation>
    <scope>NUCLEOTIDE SEQUENCE [LARGE SCALE GENOMIC DNA]</scope>
    <source>
        <strain evidence="2 3">DSM 13481</strain>
    </source>
</reference>
<name>A0A841GTP3_9BACT</name>
<evidence type="ECO:0000313" key="2">
    <source>
        <dbReference type="EMBL" id="MBB6062750.1"/>
    </source>
</evidence>
<sequence>MENILKSLHTFTICTTRILTLSLILIPLLLNSQILFEKQIPDTVLIKLDEFLSEASITIPKRSVAIFESRSLQEFNKVTGMPYSVGGVYFDFKIILQPINILKKKGVYEKVLLHELLHWVLYGLDEKYQEGLIYWWLEEYDRKEVEDFLNVFDGNLHNFIISHWNE</sequence>
<keyword evidence="1" id="KW-0472">Membrane</keyword>
<feature type="transmembrane region" description="Helical" evidence="1">
    <location>
        <begin position="7"/>
        <end position="30"/>
    </location>
</feature>
<keyword evidence="1" id="KW-0812">Transmembrane</keyword>
<keyword evidence="1" id="KW-1133">Transmembrane helix</keyword>
<dbReference type="AlphaFoldDB" id="A0A841GTP3"/>
<evidence type="ECO:0000313" key="3">
    <source>
        <dbReference type="Proteomes" id="UP000555828"/>
    </source>
</evidence>
<proteinExistence type="predicted"/>
<accession>A0A841GTP3</accession>
<gene>
    <name evidence="2" type="ORF">HNP65_001202</name>
</gene>
<protein>
    <submittedName>
        <fullName evidence="2">Uncharacterized protein</fullName>
    </submittedName>
</protein>
<organism evidence="2 3">
    <name type="scientific">Thermosipho japonicus</name>
    <dbReference type="NCBI Taxonomy" id="90323"/>
    <lineage>
        <taxon>Bacteria</taxon>
        <taxon>Thermotogati</taxon>
        <taxon>Thermotogota</taxon>
        <taxon>Thermotogae</taxon>
        <taxon>Thermotogales</taxon>
        <taxon>Fervidobacteriaceae</taxon>
        <taxon>Thermosipho</taxon>
    </lineage>
</organism>
<evidence type="ECO:0000256" key="1">
    <source>
        <dbReference type="SAM" id="Phobius"/>
    </source>
</evidence>